<dbReference type="Gene3D" id="3.40.50.880">
    <property type="match status" value="1"/>
</dbReference>
<evidence type="ECO:0000313" key="2">
    <source>
        <dbReference type="EMBL" id="GKX31547.1"/>
    </source>
</evidence>
<comment type="caution">
    <text evidence="2">The sequence shown here is derived from an EMBL/GenBank/DDBJ whole genome shotgun (WGS) entry which is preliminary data.</text>
</comment>
<keyword evidence="2" id="KW-0645">Protease</keyword>
<dbReference type="EMBL" id="BRLB01000018">
    <property type="protein sequence ID" value="GKX31547.1"/>
    <property type="molecule type" value="Genomic_DNA"/>
</dbReference>
<dbReference type="Pfam" id="PF01965">
    <property type="entry name" value="DJ-1_PfpI"/>
    <property type="match status" value="1"/>
</dbReference>
<evidence type="ECO:0000259" key="1">
    <source>
        <dbReference type="Pfam" id="PF01965"/>
    </source>
</evidence>
<keyword evidence="2" id="KW-0378">Hydrolase</keyword>
<protein>
    <submittedName>
        <fullName evidence="2">Protease</fullName>
    </submittedName>
</protein>
<dbReference type="GO" id="GO:0008233">
    <property type="term" value="F:peptidase activity"/>
    <property type="evidence" value="ECO:0007669"/>
    <property type="project" value="UniProtKB-KW"/>
</dbReference>
<name>A0A9W6DHG4_9FIRM</name>
<proteinExistence type="predicted"/>
<dbReference type="InterPro" id="IPR029062">
    <property type="entry name" value="Class_I_gatase-like"/>
</dbReference>
<dbReference type="InterPro" id="IPR052158">
    <property type="entry name" value="INH-QAR"/>
</dbReference>
<dbReference type="SUPFAM" id="SSF52317">
    <property type="entry name" value="Class I glutamine amidotransferase-like"/>
    <property type="match status" value="1"/>
</dbReference>
<dbReference type="Proteomes" id="UP001144256">
    <property type="component" value="Unassembled WGS sequence"/>
</dbReference>
<accession>A0A9W6DHG4</accession>
<dbReference type="AlphaFoldDB" id="A0A9W6DHG4"/>
<dbReference type="PANTHER" id="PTHR43130:SF3">
    <property type="entry name" value="HTH-TYPE TRANSCRIPTIONAL REGULATOR RV1931C"/>
    <property type="match status" value="1"/>
</dbReference>
<reference evidence="2" key="1">
    <citation type="submission" date="2022-06" db="EMBL/GenBank/DDBJ databases">
        <title>Vallitalea longa sp. nov., an anaerobic bacterium isolated from marine sediment.</title>
        <authorList>
            <person name="Hirano S."/>
            <person name="Terahara T."/>
            <person name="Mori K."/>
            <person name="Hamada M."/>
            <person name="Matsumoto R."/>
            <person name="Kobayashi T."/>
        </authorList>
    </citation>
    <scope>NUCLEOTIDE SEQUENCE</scope>
    <source>
        <strain evidence="2">SH18-1</strain>
    </source>
</reference>
<organism evidence="2 3">
    <name type="scientific">Vallitalea longa</name>
    <dbReference type="NCBI Taxonomy" id="2936439"/>
    <lineage>
        <taxon>Bacteria</taxon>
        <taxon>Bacillati</taxon>
        <taxon>Bacillota</taxon>
        <taxon>Clostridia</taxon>
        <taxon>Lachnospirales</taxon>
        <taxon>Vallitaleaceae</taxon>
        <taxon>Vallitalea</taxon>
    </lineage>
</organism>
<dbReference type="PANTHER" id="PTHR43130">
    <property type="entry name" value="ARAC-FAMILY TRANSCRIPTIONAL REGULATOR"/>
    <property type="match status" value="1"/>
</dbReference>
<feature type="domain" description="DJ-1/PfpI" evidence="1">
    <location>
        <begin position="3"/>
        <end position="158"/>
    </location>
</feature>
<sequence>MNIAAYLYDNYYETELCIPTLMFKEDDENNVIMISSEQDIVKCVDGKRILIDKKISQINHEEIDVLIIPGGSPIIKDDIIKLIQQCEKNGAVIGGICGGVEYIAHAGILSGRRYTSHQDKSYEYLSKNSIHTHSMYESDKNVVTAKPEAYLEFALELYHLAGLDVGPVEGYLEWFKSPFCWKCKD</sequence>
<keyword evidence="3" id="KW-1185">Reference proteome</keyword>
<dbReference type="InterPro" id="IPR002818">
    <property type="entry name" value="DJ-1/PfpI"/>
</dbReference>
<gene>
    <name evidence="2" type="ORF">SH1V18_40270</name>
</gene>
<evidence type="ECO:0000313" key="3">
    <source>
        <dbReference type="Proteomes" id="UP001144256"/>
    </source>
</evidence>
<dbReference type="GO" id="GO:0006508">
    <property type="term" value="P:proteolysis"/>
    <property type="evidence" value="ECO:0007669"/>
    <property type="project" value="UniProtKB-KW"/>
</dbReference>
<dbReference type="RefSeq" id="WP_281818686.1">
    <property type="nucleotide sequence ID" value="NZ_BRLB01000018.1"/>
</dbReference>